<dbReference type="PANTHER" id="PTHR14140:SF45">
    <property type="entry name" value="RING-TYPE E3 UBIQUITIN TRANSFERASE"/>
    <property type="match status" value="1"/>
</dbReference>
<dbReference type="SUPFAM" id="SSF54236">
    <property type="entry name" value="Ubiquitin-like"/>
    <property type="match status" value="1"/>
</dbReference>
<dbReference type="CDD" id="cd17039">
    <property type="entry name" value="Ubl_ubiquitin_like"/>
    <property type="match status" value="1"/>
</dbReference>
<feature type="compositionally biased region" description="Basic and acidic residues" evidence="3">
    <location>
        <begin position="453"/>
        <end position="462"/>
    </location>
</feature>
<dbReference type="Gene3D" id="2.30.280.10">
    <property type="entry name" value="SRA-YDG"/>
    <property type="match status" value="1"/>
</dbReference>
<evidence type="ECO:0000256" key="2">
    <source>
        <dbReference type="PROSITE-ProRule" id="PRU00358"/>
    </source>
</evidence>
<feature type="region of interest" description="Disordered" evidence="3">
    <location>
        <begin position="301"/>
        <end position="331"/>
    </location>
</feature>
<evidence type="ECO:0000256" key="1">
    <source>
        <dbReference type="ARBA" id="ARBA00023242"/>
    </source>
</evidence>
<gene>
    <name evidence="6" type="primary">UHRF2</name>
    <name evidence="6" type="ORF">BGZ96_001429</name>
</gene>
<feature type="domain" description="YDG" evidence="5">
    <location>
        <begin position="140"/>
        <end position="295"/>
    </location>
</feature>
<dbReference type="PROSITE" id="PS50053">
    <property type="entry name" value="UBIQUITIN_2"/>
    <property type="match status" value="1"/>
</dbReference>
<name>A0ABQ7JMN2_9FUNG</name>
<sequence>MKVNFHLIQQPDRVEYFIVPSINTTIKRVRERIAEQYEVDESAFYMYYQDNKLDDDSTLNKSRFVDHGNIVIVPITYDKQYDYEKNSKVIVKANTPKPAPPTLPTSSRSSRSRSSSEQRSPYAKVKQEEPEQSPSATRRRPIPGIPVGTIWPMRIDASRAGIHRPAMAGISGQAEVGAESVALSGGYTDDDDKGYEFTYTGAGGNKGGVQTCNQEMTRANHGLAMTCDCPVDSVKGGQAKDWRKSRPIRVIRGYQLMNVYSPQAGYRYDGIYKVVKYWPEMGKAGFRIWRYLMRRDDPEAAPWETQTSIPAPPIPAPSTEMGSRSAGSSTSRIDAIAEAGLSIRNASQPLDHTLAKYDRLYPMNSFSTNQGPKNENQRLLDQACPGLSGLMKSEDIEMKQKNDLEYQDVCLSEAPDGKQDGHIGLPGLSDDDDTVVGDDAGIGDSSGIGVDGPDLKKEKVDESQSSTWIQEDRTTDQLLDDWA</sequence>
<feature type="compositionally biased region" description="Low complexity" evidence="3">
    <location>
        <begin position="106"/>
        <end position="120"/>
    </location>
</feature>
<proteinExistence type="predicted"/>
<comment type="caution">
    <text evidence="6">The sequence shown here is derived from an EMBL/GenBank/DDBJ whole genome shotgun (WGS) entry which is preliminary data.</text>
</comment>
<evidence type="ECO:0000313" key="7">
    <source>
        <dbReference type="Proteomes" id="UP001194696"/>
    </source>
</evidence>
<evidence type="ECO:0000256" key="3">
    <source>
        <dbReference type="SAM" id="MobiDB-lite"/>
    </source>
</evidence>
<reference evidence="6 7" key="1">
    <citation type="journal article" date="2020" name="Fungal Divers.">
        <title>Resolving the Mortierellaceae phylogeny through synthesis of multi-gene phylogenetics and phylogenomics.</title>
        <authorList>
            <person name="Vandepol N."/>
            <person name="Liber J."/>
            <person name="Desiro A."/>
            <person name="Na H."/>
            <person name="Kennedy M."/>
            <person name="Barry K."/>
            <person name="Grigoriev I.V."/>
            <person name="Miller A.N."/>
            <person name="O'Donnell K."/>
            <person name="Stajich J.E."/>
            <person name="Bonito G."/>
        </authorList>
    </citation>
    <scope>NUCLEOTIDE SEQUENCE [LARGE SCALE GENOMIC DNA]</scope>
    <source>
        <strain evidence="6 7">AD045</strain>
    </source>
</reference>
<feature type="domain" description="Ubiquitin-like" evidence="4">
    <location>
        <begin position="1"/>
        <end position="73"/>
    </location>
</feature>
<dbReference type="SMART" id="SM00466">
    <property type="entry name" value="SRA"/>
    <property type="match status" value="1"/>
</dbReference>
<feature type="compositionally biased region" description="Polar residues" evidence="3">
    <location>
        <begin position="320"/>
        <end position="331"/>
    </location>
</feature>
<feature type="region of interest" description="Disordered" evidence="3">
    <location>
        <begin position="413"/>
        <end position="483"/>
    </location>
</feature>
<dbReference type="InterPro" id="IPR000626">
    <property type="entry name" value="Ubiquitin-like_dom"/>
</dbReference>
<accession>A0ABQ7JMN2</accession>
<protein>
    <submittedName>
        <fullName evidence="6">Ubiquitin-like with PHD and RING finger domains 2</fullName>
    </submittedName>
</protein>
<dbReference type="Proteomes" id="UP001194696">
    <property type="component" value="Unassembled WGS sequence"/>
</dbReference>
<dbReference type="InterPro" id="IPR045134">
    <property type="entry name" value="UHRF1/2-like"/>
</dbReference>
<keyword evidence="1 2" id="KW-0539">Nucleus</keyword>
<dbReference type="InterPro" id="IPR003105">
    <property type="entry name" value="SRA_YDG"/>
</dbReference>
<dbReference type="PROSITE" id="PS51015">
    <property type="entry name" value="YDG"/>
    <property type="match status" value="1"/>
</dbReference>
<dbReference type="SUPFAM" id="SSF88697">
    <property type="entry name" value="PUA domain-like"/>
    <property type="match status" value="1"/>
</dbReference>
<dbReference type="InterPro" id="IPR015947">
    <property type="entry name" value="PUA-like_sf"/>
</dbReference>
<evidence type="ECO:0000259" key="5">
    <source>
        <dbReference type="PROSITE" id="PS51015"/>
    </source>
</evidence>
<dbReference type="EMBL" id="JAAAIM010001236">
    <property type="protein sequence ID" value="KAG0280772.1"/>
    <property type="molecule type" value="Genomic_DNA"/>
</dbReference>
<evidence type="ECO:0000259" key="4">
    <source>
        <dbReference type="PROSITE" id="PS50053"/>
    </source>
</evidence>
<dbReference type="Pfam" id="PF02182">
    <property type="entry name" value="SAD_SRA"/>
    <property type="match status" value="1"/>
</dbReference>
<comment type="subcellular location">
    <subcellularLocation>
        <location evidence="2">Nucleus</location>
    </subcellularLocation>
</comment>
<dbReference type="InterPro" id="IPR036987">
    <property type="entry name" value="SRA-YDG_sf"/>
</dbReference>
<evidence type="ECO:0000313" key="6">
    <source>
        <dbReference type="EMBL" id="KAG0280772.1"/>
    </source>
</evidence>
<dbReference type="InterPro" id="IPR029071">
    <property type="entry name" value="Ubiquitin-like_domsf"/>
</dbReference>
<organism evidence="6 7">
    <name type="scientific">Linnemannia gamsii</name>
    <dbReference type="NCBI Taxonomy" id="64522"/>
    <lineage>
        <taxon>Eukaryota</taxon>
        <taxon>Fungi</taxon>
        <taxon>Fungi incertae sedis</taxon>
        <taxon>Mucoromycota</taxon>
        <taxon>Mortierellomycotina</taxon>
        <taxon>Mortierellomycetes</taxon>
        <taxon>Mortierellales</taxon>
        <taxon>Mortierellaceae</taxon>
        <taxon>Linnemannia</taxon>
    </lineage>
</organism>
<dbReference type="PANTHER" id="PTHR14140">
    <property type="entry name" value="E3 UBIQUITIN-PROTEIN LIGASE UHRF-RELATED"/>
    <property type="match status" value="1"/>
</dbReference>
<keyword evidence="7" id="KW-1185">Reference proteome</keyword>
<feature type="region of interest" description="Disordered" evidence="3">
    <location>
        <begin position="92"/>
        <end position="148"/>
    </location>
</feature>